<dbReference type="AlphaFoldDB" id="A0A9W8N9U7"/>
<evidence type="ECO:0000313" key="3">
    <source>
        <dbReference type="Proteomes" id="UP001148614"/>
    </source>
</evidence>
<dbReference type="Proteomes" id="UP001148614">
    <property type="component" value="Unassembled WGS sequence"/>
</dbReference>
<comment type="caution">
    <text evidence="2">The sequence shown here is derived from an EMBL/GenBank/DDBJ whole genome shotgun (WGS) entry which is preliminary data.</text>
</comment>
<feature type="region of interest" description="Disordered" evidence="1">
    <location>
        <begin position="149"/>
        <end position="173"/>
    </location>
</feature>
<keyword evidence="3" id="KW-1185">Reference proteome</keyword>
<evidence type="ECO:0000313" key="2">
    <source>
        <dbReference type="EMBL" id="KAJ3564885.1"/>
    </source>
</evidence>
<feature type="compositionally biased region" description="Basic and acidic residues" evidence="1">
    <location>
        <begin position="113"/>
        <end position="124"/>
    </location>
</feature>
<proteinExistence type="predicted"/>
<protein>
    <submittedName>
        <fullName evidence="2">Uncharacterized protein</fullName>
    </submittedName>
</protein>
<organism evidence="2 3">
    <name type="scientific">Xylaria arbuscula</name>
    <dbReference type="NCBI Taxonomy" id="114810"/>
    <lineage>
        <taxon>Eukaryota</taxon>
        <taxon>Fungi</taxon>
        <taxon>Dikarya</taxon>
        <taxon>Ascomycota</taxon>
        <taxon>Pezizomycotina</taxon>
        <taxon>Sordariomycetes</taxon>
        <taxon>Xylariomycetidae</taxon>
        <taxon>Xylariales</taxon>
        <taxon>Xylariaceae</taxon>
        <taxon>Xylaria</taxon>
    </lineage>
</organism>
<name>A0A9W8N9U7_9PEZI</name>
<dbReference type="EMBL" id="JANPWZ010001558">
    <property type="protein sequence ID" value="KAJ3564885.1"/>
    <property type="molecule type" value="Genomic_DNA"/>
</dbReference>
<gene>
    <name evidence="2" type="ORF">NPX13_g7692</name>
</gene>
<accession>A0A9W8N9U7</accession>
<sequence>MLQWPWMKRTKKDLSKIGEKQREKRRLFSSNTLPRILQHTNIQKITHPGHAYENEGKAQFTTLEFEPIQPDSETIGDVDRWEDDDNFEGNHDEGDEEPIVRRRLRRRYHWDKPEGSTSQFREHSQSQSDTEEDPSIDQEIYLGSRERSVTLGRDTPPPHPPEHGQSQSDARGDQLIDQEGIWLRARQRSTSLRSRSLSPPTIIVGELASAIHQQSPDRVPHPRRKKVTVPRSYNTIDAFKRMVGSLDGPEYWLT</sequence>
<reference evidence="2" key="1">
    <citation type="submission" date="2022-07" db="EMBL/GenBank/DDBJ databases">
        <title>Genome Sequence of Xylaria arbuscula.</title>
        <authorList>
            <person name="Buettner E."/>
        </authorList>
    </citation>
    <scope>NUCLEOTIDE SEQUENCE</scope>
    <source>
        <strain evidence="2">VT107</strain>
    </source>
</reference>
<feature type="region of interest" description="Disordered" evidence="1">
    <location>
        <begin position="113"/>
        <end position="137"/>
    </location>
</feature>
<evidence type="ECO:0000256" key="1">
    <source>
        <dbReference type="SAM" id="MobiDB-lite"/>
    </source>
</evidence>
<feature type="compositionally biased region" description="Acidic residues" evidence="1">
    <location>
        <begin position="74"/>
        <end position="97"/>
    </location>
</feature>
<feature type="region of interest" description="Disordered" evidence="1">
    <location>
        <begin position="67"/>
        <end position="99"/>
    </location>
</feature>